<feature type="region of interest" description="Disordered" evidence="1">
    <location>
        <begin position="1"/>
        <end position="75"/>
    </location>
</feature>
<evidence type="ECO:0000256" key="1">
    <source>
        <dbReference type="SAM" id="MobiDB-lite"/>
    </source>
</evidence>
<feature type="compositionally biased region" description="Basic and acidic residues" evidence="1">
    <location>
        <begin position="41"/>
        <end position="60"/>
    </location>
</feature>
<evidence type="ECO:0000313" key="3">
    <source>
        <dbReference type="Proteomes" id="UP001495147"/>
    </source>
</evidence>
<dbReference type="RefSeq" id="WP_347704479.1">
    <property type="nucleotide sequence ID" value="NZ_JBDPZD010000002.1"/>
</dbReference>
<feature type="compositionally biased region" description="Pro residues" evidence="1">
    <location>
        <begin position="1"/>
        <end position="14"/>
    </location>
</feature>
<comment type="caution">
    <text evidence="2">The sequence shown here is derived from an EMBL/GenBank/DDBJ whole genome shotgun (WGS) entry which is preliminary data.</text>
</comment>
<sequence length="75" mass="7616">MTTKKPPAPKPAPTPGTDAGRADELRGLIHQARAGRAAPRSPREFTDAEAAKLAKADGKAKAGSKAKAASKPKSG</sequence>
<dbReference type="EMBL" id="JBDPZD010000002">
    <property type="protein sequence ID" value="MEO3691664.1"/>
    <property type="molecule type" value="Genomic_DNA"/>
</dbReference>
<proteinExistence type="predicted"/>
<gene>
    <name evidence="2" type="ORF">ABDJ85_09305</name>
</gene>
<accession>A0ABV0G1Q7</accession>
<dbReference type="Proteomes" id="UP001495147">
    <property type="component" value="Unassembled WGS sequence"/>
</dbReference>
<feature type="compositionally biased region" description="Basic residues" evidence="1">
    <location>
        <begin position="62"/>
        <end position="75"/>
    </location>
</feature>
<evidence type="ECO:0000313" key="2">
    <source>
        <dbReference type="EMBL" id="MEO3691664.1"/>
    </source>
</evidence>
<keyword evidence="3" id="KW-1185">Reference proteome</keyword>
<organism evidence="2 3">
    <name type="scientific">Roseateles paludis</name>
    <dbReference type="NCBI Taxonomy" id="3145238"/>
    <lineage>
        <taxon>Bacteria</taxon>
        <taxon>Pseudomonadati</taxon>
        <taxon>Pseudomonadota</taxon>
        <taxon>Betaproteobacteria</taxon>
        <taxon>Burkholderiales</taxon>
        <taxon>Sphaerotilaceae</taxon>
        <taxon>Roseateles</taxon>
    </lineage>
</organism>
<reference evidence="2 3" key="1">
    <citation type="submission" date="2024-05" db="EMBL/GenBank/DDBJ databases">
        <title>Roseateles sp. DJS-2-20 16S ribosomal RNA gene Genome sequencing and assembly.</title>
        <authorList>
            <person name="Woo H."/>
        </authorList>
    </citation>
    <scope>NUCLEOTIDE SEQUENCE [LARGE SCALE GENOMIC DNA]</scope>
    <source>
        <strain evidence="2 3">DJS-2-20</strain>
    </source>
</reference>
<name>A0ABV0G1Q7_9BURK</name>
<protein>
    <submittedName>
        <fullName evidence="2">Uncharacterized protein</fullName>
    </submittedName>
</protein>